<dbReference type="GO" id="GO:0004034">
    <property type="term" value="F:aldose 1-epimerase activity"/>
    <property type="evidence" value="ECO:0007669"/>
    <property type="project" value="TreeGrafter"/>
</dbReference>
<evidence type="ECO:0000256" key="6">
    <source>
        <dbReference type="ARBA" id="ARBA00023235"/>
    </source>
</evidence>
<feature type="active site" description="Proton acceptor" evidence="8">
    <location>
        <position position="264"/>
    </location>
</feature>
<feature type="binding site" evidence="9">
    <location>
        <position position="205"/>
    </location>
    <ligand>
        <name>beta-D-galactose</name>
        <dbReference type="ChEBI" id="CHEBI:27667"/>
    </ligand>
</feature>
<dbReference type="InterPro" id="IPR014718">
    <property type="entry name" value="GH-type_carb-bd"/>
</dbReference>
<dbReference type="PIRSF" id="PIRSF005096">
    <property type="entry name" value="GALM"/>
    <property type="match status" value="1"/>
</dbReference>
<dbReference type="InterPro" id="IPR011013">
    <property type="entry name" value="Gal_mutarotase_sf_dom"/>
</dbReference>
<accession>A0A1I7HLN0</accession>
<reference evidence="11 12" key="1">
    <citation type="submission" date="2016-10" db="EMBL/GenBank/DDBJ databases">
        <authorList>
            <person name="de Groot N.N."/>
        </authorList>
    </citation>
    <scope>NUCLEOTIDE SEQUENCE [LARGE SCALE GENOMIC DNA]</scope>
    <source>
        <strain evidence="11 12">CGMCC 1.12333</strain>
    </source>
</reference>
<feature type="binding site" evidence="10">
    <location>
        <begin position="143"/>
        <end position="145"/>
    </location>
    <ligand>
        <name>beta-D-galactose</name>
        <dbReference type="ChEBI" id="CHEBI:27667"/>
    </ligand>
</feature>
<feature type="active site" description="Proton donor" evidence="8">
    <location>
        <position position="143"/>
    </location>
</feature>
<evidence type="ECO:0000256" key="5">
    <source>
        <dbReference type="ARBA" id="ARBA00022837"/>
    </source>
</evidence>
<dbReference type="EMBL" id="FPBK01000010">
    <property type="protein sequence ID" value="SFU61593.1"/>
    <property type="molecule type" value="Genomic_DNA"/>
</dbReference>
<dbReference type="AlphaFoldDB" id="A0A1I7HLN0"/>
<comment type="cofactor">
    <cofactor evidence="1">
        <name>Ca(2+)</name>
        <dbReference type="ChEBI" id="CHEBI:29108"/>
    </cofactor>
</comment>
<evidence type="ECO:0000256" key="2">
    <source>
        <dbReference type="ARBA" id="ARBA00005028"/>
    </source>
</evidence>
<keyword evidence="12" id="KW-1185">Reference proteome</keyword>
<gene>
    <name evidence="11" type="ORF">SAMN05216480_11015</name>
</gene>
<dbReference type="GO" id="GO:0005737">
    <property type="term" value="C:cytoplasm"/>
    <property type="evidence" value="ECO:0007669"/>
    <property type="project" value="TreeGrafter"/>
</dbReference>
<organism evidence="11 12">
    <name type="scientific">Pustulibacterium marinum</name>
    <dbReference type="NCBI Taxonomy" id="1224947"/>
    <lineage>
        <taxon>Bacteria</taxon>
        <taxon>Pseudomonadati</taxon>
        <taxon>Bacteroidota</taxon>
        <taxon>Flavobacteriia</taxon>
        <taxon>Flavobacteriales</taxon>
        <taxon>Flavobacteriaceae</taxon>
        <taxon>Pustulibacterium</taxon>
    </lineage>
</organism>
<dbReference type="SUPFAM" id="SSF74650">
    <property type="entry name" value="Galactose mutarotase-like"/>
    <property type="match status" value="1"/>
</dbReference>
<dbReference type="Gene3D" id="2.70.98.10">
    <property type="match status" value="1"/>
</dbReference>
<dbReference type="PANTHER" id="PTHR10091">
    <property type="entry name" value="ALDOSE-1-EPIMERASE"/>
    <property type="match status" value="1"/>
</dbReference>
<dbReference type="OrthoDB" id="9779408at2"/>
<keyword evidence="7" id="KW-0119">Carbohydrate metabolism</keyword>
<dbReference type="InterPro" id="IPR015443">
    <property type="entry name" value="Aldose_1-epimerase"/>
</dbReference>
<comment type="similarity">
    <text evidence="3">Belongs to the aldose epimerase family.</text>
</comment>
<keyword evidence="5" id="KW-0106">Calcium</keyword>
<sequence length="299" mass="33208">MEYGAAITSLYTKDKNGNDTNVVLGFKSLEDYQNHGYCLGASLGRYAGRIGGGYFEIDGQHYPIYNENGVHLHGGKNGFHKRFWTVEKVTETSITFVIESEAMDEGYPGNLTAKVTYALDDNKVVNTYTAVSDAKTILNLTNHNYYNLNGEGDVLSHELYLNADNFLEVTETQIATGKLVPVSNTPFDFRTPTVINEQEGFTGVDDCFELKDSHAATLYSEKTGIEMKVTTNQPGVVVFTPEDLGTCNFKDDAVFNNYSSICFETQNFPNAPHHPHFPSAILEAGETYVNESSFEFSIR</sequence>
<dbReference type="Pfam" id="PF01263">
    <property type="entry name" value="Aldose_epim"/>
    <property type="match status" value="1"/>
</dbReference>
<proteinExistence type="inferred from homology"/>
<name>A0A1I7HLN0_9FLAO</name>
<dbReference type="PANTHER" id="PTHR10091:SF0">
    <property type="entry name" value="GALACTOSE MUTAROTASE"/>
    <property type="match status" value="1"/>
</dbReference>
<evidence type="ECO:0000256" key="8">
    <source>
        <dbReference type="PIRSR" id="PIRSR005096-1"/>
    </source>
</evidence>
<dbReference type="STRING" id="1224947.SAMN05216480_11015"/>
<keyword evidence="6" id="KW-0413">Isomerase</keyword>
<dbReference type="InterPro" id="IPR008183">
    <property type="entry name" value="Aldose_1/G6P_1-epimerase"/>
</dbReference>
<dbReference type="CDD" id="cd09019">
    <property type="entry name" value="galactose_mutarotase_like"/>
    <property type="match status" value="1"/>
</dbReference>
<evidence type="ECO:0000313" key="12">
    <source>
        <dbReference type="Proteomes" id="UP000199138"/>
    </source>
</evidence>
<dbReference type="InterPro" id="IPR047215">
    <property type="entry name" value="Galactose_mutarotase-like"/>
</dbReference>
<evidence type="ECO:0000256" key="4">
    <source>
        <dbReference type="ARBA" id="ARBA00011245"/>
    </source>
</evidence>
<dbReference type="NCBIfam" id="NF008277">
    <property type="entry name" value="PRK11055.1"/>
    <property type="match status" value="1"/>
</dbReference>
<protein>
    <submittedName>
        <fullName evidence="11">Aldose 1-epimerase</fullName>
    </submittedName>
</protein>
<evidence type="ECO:0000256" key="7">
    <source>
        <dbReference type="ARBA" id="ARBA00023277"/>
    </source>
</evidence>
<dbReference type="UniPathway" id="UPA00242"/>
<comment type="subunit">
    <text evidence="4">Monomer.</text>
</comment>
<dbReference type="GO" id="GO:0033499">
    <property type="term" value="P:galactose catabolic process via UDP-galactose, Leloir pathway"/>
    <property type="evidence" value="ECO:0007669"/>
    <property type="project" value="TreeGrafter"/>
</dbReference>
<evidence type="ECO:0000313" key="11">
    <source>
        <dbReference type="EMBL" id="SFU61593.1"/>
    </source>
</evidence>
<evidence type="ECO:0000256" key="1">
    <source>
        <dbReference type="ARBA" id="ARBA00001913"/>
    </source>
</evidence>
<evidence type="ECO:0000256" key="9">
    <source>
        <dbReference type="PIRSR" id="PIRSR005096-2"/>
    </source>
</evidence>
<evidence type="ECO:0000256" key="3">
    <source>
        <dbReference type="ARBA" id="ARBA00006206"/>
    </source>
</evidence>
<comment type="pathway">
    <text evidence="2">Carbohydrate metabolism; hexose metabolism.</text>
</comment>
<dbReference type="Proteomes" id="UP000199138">
    <property type="component" value="Unassembled WGS sequence"/>
</dbReference>
<dbReference type="GO" id="GO:0006006">
    <property type="term" value="P:glucose metabolic process"/>
    <property type="evidence" value="ECO:0007669"/>
    <property type="project" value="TreeGrafter"/>
</dbReference>
<dbReference type="GO" id="GO:0030246">
    <property type="term" value="F:carbohydrate binding"/>
    <property type="evidence" value="ECO:0007669"/>
    <property type="project" value="InterPro"/>
</dbReference>
<evidence type="ECO:0000256" key="10">
    <source>
        <dbReference type="PIRSR" id="PIRSR005096-3"/>
    </source>
</evidence>